<dbReference type="PANTHER" id="PTHR11214">
    <property type="entry name" value="BETA-1,3-N-ACETYLGLUCOSAMINYLTRANSFERASE"/>
    <property type="match status" value="1"/>
</dbReference>
<organism evidence="15 16">
    <name type="scientific">Ficus carica</name>
    <name type="common">Common fig</name>
    <dbReference type="NCBI Taxonomy" id="3494"/>
    <lineage>
        <taxon>Eukaryota</taxon>
        <taxon>Viridiplantae</taxon>
        <taxon>Streptophyta</taxon>
        <taxon>Embryophyta</taxon>
        <taxon>Tracheophyta</taxon>
        <taxon>Spermatophyta</taxon>
        <taxon>Magnoliopsida</taxon>
        <taxon>eudicotyledons</taxon>
        <taxon>Gunneridae</taxon>
        <taxon>Pentapetalae</taxon>
        <taxon>rosids</taxon>
        <taxon>fabids</taxon>
        <taxon>Rosales</taxon>
        <taxon>Moraceae</taxon>
        <taxon>Ficeae</taxon>
        <taxon>Ficus</taxon>
    </lineage>
</organism>
<evidence type="ECO:0000256" key="13">
    <source>
        <dbReference type="RuleBase" id="RU363063"/>
    </source>
</evidence>
<evidence type="ECO:0000256" key="6">
    <source>
        <dbReference type="ARBA" id="ARBA00022679"/>
    </source>
</evidence>
<keyword evidence="10 13" id="KW-0333">Golgi apparatus</keyword>
<dbReference type="GO" id="GO:0000139">
    <property type="term" value="C:Golgi membrane"/>
    <property type="evidence" value="ECO:0007669"/>
    <property type="project" value="UniProtKB-SubCell"/>
</dbReference>
<keyword evidence="16" id="KW-1185">Reference proteome</keyword>
<dbReference type="Proteomes" id="UP001187192">
    <property type="component" value="Unassembled WGS sequence"/>
</dbReference>
<dbReference type="EMBL" id="BTGU01000005">
    <property type="protein sequence ID" value="GMN35999.1"/>
    <property type="molecule type" value="Genomic_DNA"/>
</dbReference>
<evidence type="ECO:0000313" key="16">
    <source>
        <dbReference type="Proteomes" id="UP001187192"/>
    </source>
</evidence>
<keyword evidence="11 13" id="KW-0472">Membrane</keyword>
<keyword evidence="5 13" id="KW-0328">Glycosyltransferase</keyword>
<feature type="region of interest" description="Disordered" evidence="14">
    <location>
        <begin position="300"/>
        <end position="323"/>
    </location>
</feature>
<keyword evidence="6" id="KW-0808">Transferase</keyword>
<keyword evidence="8 13" id="KW-0735">Signal-anchor</keyword>
<evidence type="ECO:0000256" key="3">
    <source>
        <dbReference type="ARBA" id="ARBA00004922"/>
    </source>
</evidence>
<keyword evidence="7 13" id="KW-0812">Transmembrane</keyword>
<reference evidence="15" key="1">
    <citation type="submission" date="2023-07" db="EMBL/GenBank/DDBJ databases">
        <title>draft genome sequence of fig (Ficus carica).</title>
        <authorList>
            <person name="Takahashi T."/>
            <person name="Nishimura K."/>
        </authorList>
    </citation>
    <scope>NUCLEOTIDE SEQUENCE</scope>
</reference>
<evidence type="ECO:0000256" key="9">
    <source>
        <dbReference type="ARBA" id="ARBA00022989"/>
    </source>
</evidence>
<evidence type="ECO:0000256" key="1">
    <source>
        <dbReference type="ARBA" id="ARBA00001936"/>
    </source>
</evidence>
<sequence>MPLFSHRLSHSLPLSSKTPFSSSSSHSYSPKPLKTPNPAIPAISLPIIVFSIFSLVIGLAGTIFALSVLRRPTPLPVFRCGKAEDTFRAFYSASNSRQLGDNGGFVVDRPKLLGFVGIQTGFGSADRRAALRATWLSSDPDGLLRLEQATGLAFRFVIGRTKDAKTMGQLRKEVDEYKDFLLIDVEEEYAKLPFKTYEKSGHLLGREYFQHAYGPIYVLSAEVVASLAAARNNSLRMFTNEDVTIGSWMLANNVQHEDNRALCDPRCTPTSIAIWDIPKCSGSTDILDIVADGLHEGPDVESFPSDEKWPPPSPAGSPAVNLGKMNRQNRGEIAIVISRESFHCRRGQDPARAAKVSRWRATAFYFSILRRVAR</sequence>
<evidence type="ECO:0000256" key="5">
    <source>
        <dbReference type="ARBA" id="ARBA00022676"/>
    </source>
</evidence>
<accession>A0AA87ZFL1</accession>
<evidence type="ECO:0000256" key="7">
    <source>
        <dbReference type="ARBA" id="ARBA00022692"/>
    </source>
</evidence>
<dbReference type="Pfam" id="PF01762">
    <property type="entry name" value="Galactosyl_T"/>
    <property type="match status" value="2"/>
</dbReference>
<dbReference type="GO" id="GO:0008378">
    <property type="term" value="F:galactosyltransferase activity"/>
    <property type="evidence" value="ECO:0007669"/>
    <property type="project" value="TreeGrafter"/>
</dbReference>
<comment type="caution">
    <text evidence="15">The sequence shown here is derived from an EMBL/GenBank/DDBJ whole genome shotgun (WGS) entry which is preliminary data.</text>
</comment>
<evidence type="ECO:0000256" key="12">
    <source>
        <dbReference type="ARBA" id="ARBA00023211"/>
    </source>
</evidence>
<gene>
    <name evidence="15" type="ORF">TIFTF001_005684</name>
</gene>
<evidence type="ECO:0000256" key="2">
    <source>
        <dbReference type="ARBA" id="ARBA00004323"/>
    </source>
</evidence>
<comment type="pathway">
    <text evidence="3">Protein modification; protein glycosylation.</text>
</comment>
<protein>
    <recommendedName>
        <fullName evidence="13">Hexosyltransferase</fullName>
        <ecNumber evidence="13">2.4.1.-</ecNumber>
    </recommendedName>
</protein>
<proteinExistence type="inferred from homology"/>
<feature type="transmembrane region" description="Helical" evidence="13">
    <location>
        <begin position="43"/>
        <end position="69"/>
    </location>
</feature>
<evidence type="ECO:0000256" key="4">
    <source>
        <dbReference type="ARBA" id="ARBA00008661"/>
    </source>
</evidence>
<comment type="cofactor">
    <cofactor evidence="1 13">
        <name>Mn(2+)</name>
        <dbReference type="ChEBI" id="CHEBI:29035"/>
    </cofactor>
</comment>
<evidence type="ECO:0000256" key="11">
    <source>
        <dbReference type="ARBA" id="ARBA00023136"/>
    </source>
</evidence>
<name>A0AA87ZFL1_FICCA</name>
<dbReference type="AlphaFoldDB" id="A0AA87ZFL1"/>
<evidence type="ECO:0000256" key="8">
    <source>
        <dbReference type="ARBA" id="ARBA00022968"/>
    </source>
</evidence>
<evidence type="ECO:0000256" key="14">
    <source>
        <dbReference type="SAM" id="MobiDB-lite"/>
    </source>
</evidence>
<dbReference type="InterPro" id="IPR002659">
    <property type="entry name" value="Glyco_trans_31"/>
</dbReference>
<keyword evidence="12 13" id="KW-0464">Manganese</keyword>
<comment type="similarity">
    <text evidence="4 13">Belongs to the glycosyltransferase 31 family.</text>
</comment>
<feature type="region of interest" description="Disordered" evidence="14">
    <location>
        <begin position="1"/>
        <end position="32"/>
    </location>
</feature>
<evidence type="ECO:0000256" key="10">
    <source>
        <dbReference type="ARBA" id="ARBA00023034"/>
    </source>
</evidence>
<evidence type="ECO:0000313" key="15">
    <source>
        <dbReference type="EMBL" id="GMN35999.1"/>
    </source>
</evidence>
<dbReference type="EC" id="2.4.1.-" evidence="13"/>
<comment type="subcellular location">
    <subcellularLocation>
        <location evidence="2 13">Golgi apparatus membrane</location>
        <topology evidence="2 13">Single-pass type II membrane protein</topology>
    </subcellularLocation>
</comment>
<keyword evidence="9 13" id="KW-1133">Transmembrane helix</keyword>
<dbReference type="PANTHER" id="PTHR11214:SF85">
    <property type="entry name" value="BETA-1,3-GALACTOSYLTRANSFERASE 12-RELATED"/>
    <property type="match status" value="1"/>
</dbReference>